<dbReference type="SUPFAM" id="SSF53790">
    <property type="entry name" value="Tetrapyrrole methylase"/>
    <property type="match status" value="1"/>
</dbReference>
<proteinExistence type="predicted"/>
<keyword evidence="2" id="KW-0169">Cobalamin biosynthesis</keyword>
<comment type="pathway">
    <text evidence="1">Cofactor biosynthesis; adenosylcobalamin biosynthesis.</text>
</comment>
<dbReference type="InterPro" id="IPR014777">
    <property type="entry name" value="4pyrrole_Mease_sub1"/>
</dbReference>
<gene>
    <name evidence="7" type="ORF">I2501_01845</name>
</gene>
<dbReference type="GO" id="GO:0043819">
    <property type="term" value="F:precorrin-6A synthase (deacetylating) activity"/>
    <property type="evidence" value="ECO:0007669"/>
    <property type="project" value="UniProtKB-EC"/>
</dbReference>
<dbReference type="PIRSF" id="PIRSF036525">
    <property type="entry name" value="CobF"/>
    <property type="match status" value="1"/>
</dbReference>
<comment type="caution">
    <text evidence="7">The sequence shown here is derived from an EMBL/GenBank/DDBJ whole genome shotgun (WGS) entry which is preliminary data.</text>
</comment>
<feature type="domain" description="Tetrapyrrole methylase" evidence="6">
    <location>
        <begin position="4"/>
        <end position="223"/>
    </location>
</feature>
<evidence type="ECO:0000313" key="7">
    <source>
        <dbReference type="EMBL" id="MBF9066779.1"/>
    </source>
</evidence>
<dbReference type="GO" id="GO:0009236">
    <property type="term" value="P:cobalamin biosynthetic process"/>
    <property type="evidence" value="ECO:0007669"/>
    <property type="project" value="UniProtKB-KW"/>
</dbReference>
<dbReference type="InterPro" id="IPR014776">
    <property type="entry name" value="4pyrrole_Mease_sub2"/>
</dbReference>
<evidence type="ECO:0000256" key="2">
    <source>
        <dbReference type="ARBA" id="ARBA00022573"/>
    </source>
</evidence>
<evidence type="ECO:0000256" key="5">
    <source>
        <dbReference type="ARBA" id="ARBA00022691"/>
    </source>
</evidence>
<dbReference type="PANTHER" id="PTHR43467">
    <property type="entry name" value="COBALT-PRECORRIN-2 C(20)-METHYLTRANSFERASE"/>
    <property type="match status" value="1"/>
</dbReference>
<dbReference type="AlphaFoldDB" id="A0A931AWJ3"/>
<dbReference type="RefSeq" id="WP_196191962.1">
    <property type="nucleotide sequence ID" value="NZ_JADPRT010000001.1"/>
</dbReference>
<dbReference type="Pfam" id="PF00590">
    <property type="entry name" value="TP_methylase"/>
    <property type="match status" value="1"/>
</dbReference>
<dbReference type="InterPro" id="IPR035996">
    <property type="entry name" value="4pyrrol_Methylase_sf"/>
</dbReference>
<dbReference type="NCBIfam" id="TIGR02434">
    <property type="entry name" value="CobF"/>
    <property type="match status" value="1"/>
</dbReference>
<keyword evidence="8" id="KW-1185">Reference proteome</keyword>
<evidence type="ECO:0000313" key="8">
    <source>
        <dbReference type="Proteomes" id="UP000657385"/>
    </source>
</evidence>
<dbReference type="PANTHER" id="PTHR43467:SF1">
    <property type="entry name" value="PRECORRIN-6A SYNTHASE [DEACETYLATING]"/>
    <property type="match status" value="1"/>
</dbReference>
<dbReference type="Gene3D" id="3.40.1010.10">
    <property type="entry name" value="Cobalt-precorrin-4 Transmethylase, Domain 1"/>
    <property type="match status" value="1"/>
</dbReference>
<keyword evidence="3 7" id="KW-0489">Methyltransferase</keyword>
<evidence type="ECO:0000256" key="1">
    <source>
        <dbReference type="ARBA" id="ARBA00004953"/>
    </source>
</evidence>
<dbReference type="InterPro" id="IPR000878">
    <property type="entry name" value="4pyrrol_Mease"/>
</dbReference>
<protein>
    <submittedName>
        <fullName evidence="7">Precorrin-6A synthase (Deacetylating)</fullName>
        <ecNumber evidence="7">2.1.1.152</ecNumber>
    </submittedName>
</protein>
<evidence type="ECO:0000256" key="3">
    <source>
        <dbReference type="ARBA" id="ARBA00022603"/>
    </source>
</evidence>
<dbReference type="GO" id="GO:0032259">
    <property type="term" value="P:methylation"/>
    <property type="evidence" value="ECO:0007669"/>
    <property type="project" value="UniProtKB-KW"/>
</dbReference>
<dbReference type="Proteomes" id="UP000657385">
    <property type="component" value="Unassembled WGS sequence"/>
</dbReference>
<evidence type="ECO:0000256" key="4">
    <source>
        <dbReference type="ARBA" id="ARBA00022679"/>
    </source>
</evidence>
<dbReference type="EC" id="2.1.1.152" evidence="7"/>
<dbReference type="InterPro" id="IPR012797">
    <property type="entry name" value="CobF"/>
</dbReference>
<evidence type="ECO:0000259" key="6">
    <source>
        <dbReference type="Pfam" id="PF00590"/>
    </source>
</evidence>
<accession>A0A931AWJ3</accession>
<dbReference type="Gene3D" id="3.30.950.10">
    <property type="entry name" value="Methyltransferase, Cobalt-precorrin-4 Transmethylase, Domain 2"/>
    <property type="match status" value="1"/>
</dbReference>
<dbReference type="EMBL" id="JADPRT010000001">
    <property type="protein sequence ID" value="MBF9066779.1"/>
    <property type="molecule type" value="Genomic_DNA"/>
</dbReference>
<organism evidence="7 8">
    <name type="scientific">Streptacidiphilus fuscans</name>
    <dbReference type="NCBI Taxonomy" id="2789292"/>
    <lineage>
        <taxon>Bacteria</taxon>
        <taxon>Bacillati</taxon>
        <taxon>Actinomycetota</taxon>
        <taxon>Actinomycetes</taxon>
        <taxon>Kitasatosporales</taxon>
        <taxon>Streptomycetaceae</taxon>
        <taxon>Streptacidiphilus</taxon>
    </lineage>
</organism>
<sequence length="253" mass="27887">MRHINVIGIGAGDPDHLTLQAVKAFARTDVFLLLDKNDQRQELVQLRLRMIEEHGRPGHRLVQVPDAERDRATPAYREAVHDWRRRRAELVAGLIEEHIAPDGTGALLAWGDPALYDSVSAVLDEILADDPTAFSYDVIPGISSPSVLAARHRTTLTRVGRPVRITTARRLAADGFPPGAEDAVVMLDGKAAFTGIDPEGVHIHYGAYLGTPDEILVSGPLAETAEEISRLRLEAREAKGWIMDSYLLRRTED</sequence>
<keyword evidence="4 7" id="KW-0808">Transferase</keyword>
<dbReference type="CDD" id="cd11643">
    <property type="entry name" value="Precorrin-6A-synthase"/>
    <property type="match status" value="1"/>
</dbReference>
<name>A0A931AWJ3_9ACTN</name>
<reference evidence="7" key="1">
    <citation type="submission" date="2020-11" db="EMBL/GenBank/DDBJ databases">
        <title>Isolation and identification of active actinomycetes.</title>
        <authorList>
            <person name="Yu B."/>
        </authorList>
    </citation>
    <scope>NUCLEOTIDE SEQUENCE</scope>
    <source>
        <strain evidence="7">NEAU-YB345</strain>
    </source>
</reference>
<keyword evidence="5" id="KW-0949">S-adenosyl-L-methionine</keyword>